<evidence type="ECO:0000313" key="3">
    <source>
        <dbReference type="Proteomes" id="UP001602013"/>
    </source>
</evidence>
<dbReference type="Proteomes" id="UP001602013">
    <property type="component" value="Unassembled WGS sequence"/>
</dbReference>
<evidence type="ECO:0000313" key="2">
    <source>
        <dbReference type="EMBL" id="MFF3669428.1"/>
    </source>
</evidence>
<proteinExistence type="predicted"/>
<dbReference type="RefSeq" id="WP_387415504.1">
    <property type="nucleotide sequence ID" value="NZ_JBIASD010000021.1"/>
</dbReference>
<gene>
    <name evidence="2" type="ORF">ACFYXI_27935</name>
</gene>
<accession>A0ABW6SYS7</accession>
<feature type="compositionally biased region" description="Low complexity" evidence="1">
    <location>
        <begin position="1"/>
        <end position="10"/>
    </location>
</feature>
<name>A0ABW6SYS7_9ACTN</name>
<sequence>MFSQNSAGQAGQSGGVGEDPDDVGSAFDLPVEPFQGVGRLSVDAFGHDPDEAYVEWCGGYLSPDTVIVTIAGETEDEQEWFHHYRVDARSGQVQAELDARGEHSYDIRPLGDGTWLTTHPSGHPVRWTDS</sequence>
<comment type="caution">
    <text evidence="2">The sequence shown here is derived from an EMBL/GenBank/DDBJ whole genome shotgun (WGS) entry which is preliminary data.</text>
</comment>
<dbReference type="EMBL" id="JBIASD010000021">
    <property type="protein sequence ID" value="MFF3669428.1"/>
    <property type="molecule type" value="Genomic_DNA"/>
</dbReference>
<reference evidence="2 3" key="1">
    <citation type="submission" date="2024-10" db="EMBL/GenBank/DDBJ databases">
        <title>The Natural Products Discovery Center: Release of the First 8490 Sequenced Strains for Exploring Actinobacteria Biosynthetic Diversity.</title>
        <authorList>
            <person name="Kalkreuter E."/>
            <person name="Kautsar S.A."/>
            <person name="Yang D."/>
            <person name="Bader C.D."/>
            <person name="Teijaro C.N."/>
            <person name="Fluegel L."/>
            <person name="Davis C.M."/>
            <person name="Simpson J.R."/>
            <person name="Lauterbach L."/>
            <person name="Steele A.D."/>
            <person name="Gui C."/>
            <person name="Meng S."/>
            <person name="Li G."/>
            <person name="Viehrig K."/>
            <person name="Ye F."/>
            <person name="Su P."/>
            <person name="Kiefer A.F."/>
            <person name="Nichols A."/>
            <person name="Cepeda A.J."/>
            <person name="Yan W."/>
            <person name="Fan B."/>
            <person name="Jiang Y."/>
            <person name="Adhikari A."/>
            <person name="Zheng C.-J."/>
            <person name="Schuster L."/>
            <person name="Cowan T.M."/>
            <person name="Smanski M.J."/>
            <person name="Chevrette M.G."/>
            <person name="De Carvalho L.P.S."/>
            <person name="Shen B."/>
        </authorList>
    </citation>
    <scope>NUCLEOTIDE SEQUENCE [LARGE SCALE GENOMIC DNA]</scope>
    <source>
        <strain evidence="2 3">NPDC002173</strain>
    </source>
</reference>
<evidence type="ECO:0000256" key="1">
    <source>
        <dbReference type="SAM" id="MobiDB-lite"/>
    </source>
</evidence>
<protein>
    <submittedName>
        <fullName evidence="2">Uncharacterized protein</fullName>
    </submittedName>
</protein>
<organism evidence="2 3">
    <name type="scientific">Microtetraspora malaysiensis</name>
    <dbReference type="NCBI Taxonomy" id="161358"/>
    <lineage>
        <taxon>Bacteria</taxon>
        <taxon>Bacillati</taxon>
        <taxon>Actinomycetota</taxon>
        <taxon>Actinomycetes</taxon>
        <taxon>Streptosporangiales</taxon>
        <taxon>Streptosporangiaceae</taxon>
        <taxon>Microtetraspora</taxon>
    </lineage>
</organism>
<feature type="region of interest" description="Disordered" evidence="1">
    <location>
        <begin position="1"/>
        <end position="30"/>
    </location>
</feature>
<keyword evidence="3" id="KW-1185">Reference proteome</keyword>